<sequence>MNDVDYAAVEIPEGKPPGEYHWTERRAEILQLIKKAGHPDSISPTRLANRYDVTKGQISQDKDRLRDHITNQLNEGRVDAITATVFENAIKELIENDEYRKAAKTAAEWHDWMADRGHVPREPDRLELSGADDWRAYIRTGDDEADD</sequence>
<dbReference type="Proteomes" id="UP000060390">
    <property type="component" value="Chromosome"/>
</dbReference>
<gene>
    <name evidence="1" type="ORF">HLASA_2043</name>
</gene>
<dbReference type="GeneID" id="26011376"/>
<evidence type="ECO:0000313" key="2">
    <source>
        <dbReference type="Proteomes" id="UP000060390"/>
    </source>
</evidence>
<organism evidence="1 2">
    <name type="scientific">Halanaeroarchaeum sulfurireducens</name>
    <dbReference type="NCBI Taxonomy" id="1604004"/>
    <lineage>
        <taxon>Archaea</taxon>
        <taxon>Methanobacteriati</taxon>
        <taxon>Methanobacteriota</taxon>
        <taxon>Stenosarchaea group</taxon>
        <taxon>Halobacteria</taxon>
        <taxon>Halobacteriales</taxon>
        <taxon>Halobacteriaceae</taxon>
        <taxon>Halanaeroarchaeum</taxon>
    </lineage>
</organism>
<dbReference type="RefSeq" id="WP_054519925.1">
    <property type="nucleotide sequence ID" value="NZ_CP011564.1"/>
</dbReference>
<protein>
    <submittedName>
        <fullName evidence="1">Uncharacterized protein</fullName>
    </submittedName>
</protein>
<dbReference type="AlphaFoldDB" id="A0A0N9NC06"/>
<dbReference type="EMBL" id="CP011564">
    <property type="protein sequence ID" value="ALG82918.1"/>
    <property type="molecule type" value="Genomic_DNA"/>
</dbReference>
<dbReference type="STRING" id="1604004.HLASA_2043"/>
<dbReference type="KEGG" id="hsf:HLASA_2043"/>
<reference evidence="2" key="1">
    <citation type="submission" date="2015-05" db="EMBL/GenBank/DDBJ databases">
        <title>Complete genome sequence of Halanaeroarchaeum sulfurireducens type strain M27-SA2, a sulfate-reducer haloarchaeon from marine anoxic lake Medee.</title>
        <authorList>
            <person name="Messina E."/>
            <person name="Kublanov I.V."/>
            <person name="Toshchakov S."/>
            <person name="Arcadi E."/>
            <person name="La Spada G."/>
            <person name="La Cono V."/>
            <person name="Yakimov M.M."/>
        </authorList>
    </citation>
    <scope>NUCLEOTIDE SEQUENCE [LARGE SCALE GENOMIC DNA]</scope>
    <source>
        <strain evidence="2">M27-SA2</strain>
    </source>
</reference>
<name>A0A0N9NC06_9EURY</name>
<accession>A0A0N9NC06</accession>
<reference evidence="1 2" key="2">
    <citation type="journal article" date="2016" name="Stand. Genomic Sci.">
        <title>Complete genome sequence of 'Halanaeroarchaeum sulfurireducens' M27-SA2, a sulfur-reducing and acetate-oxidizing haloarchaeon from the deep-sea hypersaline anoxic lake Medee.</title>
        <authorList>
            <person name="Messina E."/>
            <person name="Sorokin D.Y."/>
            <person name="Kublanov I.V."/>
            <person name="Toshchakov S."/>
            <person name="Lopatina A."/>
            <person name="Arcadi E."/>
            <person name="Smedile F."/>
            <person name="La Spada G."/>
            <person name="La Cono V."/>
            <person name="Yakimov M.M."/>
        </authorList>
    </citation>
    <scope>NUCLEOTIDE SEQUENCE [LARGE SCALE GENOMIC DNA]</scope>
    <source>
        <strain evidence="1 2">M27-SA2</strain>
    </source>
</reference>
<proteinExistence type="predicted"/>
<evidence type="ECO:0000313" key="1">
    <source>
        <dbReference type="EMBL" id="ALG82918.1"/>
    </source>
</evidence>